<evidence type="ECO:0000256" key="2">
    <source>
        <dbReference type="ARBA" id="ARBA00022670"/>
    </source>
</evidence>
<keyword evidence="5" id="KW-0325">Glycoprotein</keyword>
<dbReference type="SUPFAM" id="SSF53474">
    <property type="entry name" value="alpha/beta-Hydrolases"/>
    <property type="match status" value="1"/>
</dbReference>
<dbReference type="InterPro" id="IPR042269">
    <property type="entry name" value="Ser_carbopepase_S28_SKS"/>
</dbReference>
<evidence type="ECO:0000256" key="5">
    <source>
        <dbReference type="ARBA" id="ARBA00023180"/>
    </source>
</evidence>
<keyword evidence="3" id="KW-0732">Signal</keyword>
<evidence type="ECO:0000256" key="4">
    <source>
        <dbReference type="ARBA" id="ARBA00022801"/>
    </source>
</evidence>
<dbReference type="PANTHER" id="PTHR11010:SF11">
    <property type="entry name" value="THYMUS-SPECIFIC SERINE PROTEASE"/>
    <property type="match status" value="1"/>
</dbReference>
<accession>A0A7S2PMK7</accession>
<evidence type="ECO:0000256" key="6">
    <source>
        <dbReference type="SAM" id="MobiDB-lite"/>
    </source>
</evidence>
<dbReference type="PANTHER" id="PTHR11010">
    <property type="entry name" value="PROTEASE S28 PRO-X CARBOXYPEPTIDASE-RELATED"/>
    <property type="match status" value="1"/>
</dbReference>
<dbReference type="InterPro" id="IPR029058">
    <property type="entry name" value="AB_hydrolase_fold"/>
</dbReference>
<gene>
    <name evidence="7" type="ORF">BRAN1462_LOCUS40356</name>
</gene>
<proteinExistence type="inferred from homology"/>
<dbReference type="Gene3D" id="1.20.120.980">
    <property type="entry name" value="Serine carboxypeptidase S28, SKS domain"/>
    <property type="match status" value="1"/>
</dbReference>
<protein>
    <recommendedName>
        <fullName evidence="8">Thymus-specific serine protease</fullName>
    </recommendedName>
</protein>
<organism evidence="7">
    <name type="scientific">Zooxanthella nutricula</name>
    <dbReference type="NCBI Taxonomy" id="1333877"/>
    <lineage>
        <taxon>Eukaryota</taxon>
        <taxon>Sar</taxon>
        <taxon>Alveolata</taxon>
        <taxon>Dinophyceae</taxon>
        <taxon>Peridiniales</taxon>
        <taxon>Peridiniales incertae sedis</taxon>
        <taxon>Zooxanthella</taxon>
    </lineage>
</organism>
<comment type="similarity">
    <text evidence="1">Belongs to the peptidase S28 family.</text>
</comment>
<dbReference type="AlphaFoldDB" id="A0A7S2PMK7"/>
<evidence type="ECO:0000256" key="1">
    <source>
        <dbReference type="ARBA" id="ARBA00011079"/>
    </source>
</evidence>
<feature type="region of interest" description="Disordered" evidence="6">
    <location>
        <begin position="270"/>
        <end position="300"/>
    </location>
</feature>
<keyword evidence="2" id="KW-0645">Protease</keyword>
<dbReference type="GO" id="GO:0070008">
    <property type="term" value="F:serine-type exopeptidase activity"/>
    <property type="evidence" value="ECO:0007669"/>
    <property type="project" value="InterPro"/>
</dbReference>
<dbReference type="InterPro" id="IPR008758">
    <property type="entry name" value="Peptidase_S28"/>
</dbReference>
<evidence type="ECO:0008006" key="8">
    <source>
        <dbReference type="Google" id="ProtNLM"/>
    </source>
</evidence>
<dbReference type="EMBL" id="HBGW01063298">
    <property type="protein sequence ID" value="CAD9608333.1"/>
    <property type="molecule type" value="Transcribed_RNA"/>
</dbReference>
<evidence type="ECO:0000256" key="3">
    <source>
        <dbReference type="ARBA" id="ARBA00022729"/>
    </source>
</evidence>
<name>A0A7S2PMK7_9DINO</name>
<dbReference type="GO" id="GO:0008239">
    <property type="term" value="F:dipeptidyl-peptidase activity"/>
    <property type="evidence" value="ECO:0007669"/>
    <property type="project" value="TreeGrafter"/>
</dbReference>
<dbReference type="GO" id="GO:0006508">
    <property type="term" value="P:proteolysis"/>
    <property type="evidence" value="ECO:0007669"/>
    <property type="project" value="UniProtKB-KW"/>
</dbReference>
<dbReference type="Pfam" id="PF05577">
    <property type="entry name" value="Peptidase_S28"/>
    <property type="match status" value="1"/>
</dbReference>
<sequence length="446" mass="48414">MWQQAFYVNDTFFTKGSSAPVFLCVGGEGPPLDGSAVVRSVHCNVAVEWLQETGALMFALEHRYYGCHNAKACPVANLSEPGALRYHSSRQALGDIASFIQFANEAYGLHGNKWVTWGGSYPGMLAGWARLKFPHLVHAAVASSAPVRAELDMRGYNDVVAEAYAVEHERVGGSAACHDAIRKGHQQIGQSFGTSAGRSRLAELFGKSAGWYTDIANQQKFAGQGVADFPAQSNDPACHTPMCDIARICAAMTDASLGDEVQRLAHVRRQQDLAHPQNKSAAARAAEHSPDEDPTPGYNDGEQLWLWQTCTEFGFYQTCEIGSKCFYTQGLATLADEVSLCQKLFGISAETVQANIAYSNAYYGSDEPEGNRVMYVNGEVDPWRANSINAPLSAALPALFVPGASHHAWTHPSSASDQESVVAARRNIREQVAAFLKEPPRQEILV</sequence>
<reference evidence="7" key="1">
    <citation type="submission" date="2021-01" db="EMBL/GenBank/DDBJ databases">
        <authorList>
            <person name="Corre E."/>
            <person name="Pelletier E."/>
            <person name="Niang G."/>
            <person name="Scheremetjew M."/>
            <person name="Finn R."/>
            <person name="Kale V."/>
            <person name="Holt S."/>
            <person name="Cochrane G."/>
            <person name="Meng A."/>
            <person name="Brown T."/>
            <person name="Cohen L."/>
        </authorList>
    </citation>
    <scope>NUCLEOTIDE SEQUENCE</scope>
    <source>
        <strain evidence="7">RCC3387</strain>
    </source>
</reference>
<dbReference type="Gene3D" id="3.40.50.1820">
    <property type="entry name" value="alpha/beta hydrolase"/>
    <property type="match status" value="1"/>
</dbReference>
<keyword evidence="4" id="KW-0378">Hydrolase</keyword>
<evidence type="ECO:0000313" key="7">
    <source>
        <dbReference type="EMBL" id="CAD9608333.1"/>
    </source>
</evidence>